<dbReference type="InterPro" id="IPR001127">
    <property type="entry name" value="PTS_EIIA_1_perm"/>
</dbReference>
<keyword evidence="10 12" id="KW-0472">Membrane</keyword>
<evidence type="ECO:0000259" key="13">
    <source>
        <dbReference type="PROSITE" id="PS51093"/>
    </source>
</evidence>
<evidence type="ECO:0000256" key="10">
    <source>
        <dbReference type="ARBA" id="ARBA00023136"/>
    </source>
</evidence>
<feature type="transmembrane region" description="Helical" evidence="12">
    <location>
        <begin position="164"/>
        <end position="185"/>
    </location>
</feature>
<dbReference type="Pfam" id="PF00358">
    <property type="entry name" value="PTS_EIIA_1"/>
    <property type="match status" value="1"/>
</dbReference>
<dbReference type="GO" id="GO:0016301">
    <property type="term" value="F:kinase activity"/>
    <property type="evidence" value="ECO:0007669"/>
    <property type="project" value="UniProtKB-KW"/>
</dbReference>
<dbReference type="PROSITE" id="PS51103">
    <property type="entry name" value="PTS_EIIC_TYPE_1"/>
    <property type="match status" value="1"/>
</dbReference>
<feature type="transmembrane region" description="Helical" evidence="12">
    <location>
        <begin position="55"/>
        <end position="88"/>
    </location>
</feature>
<dbReference type="PROSITE" id="PS01035">
    <property type="entry name" value="PTS_EIIB_TYPE_1_CYS"/>
    <property type="match status" value="1"/>
</dbReference>
<dbReference type="EMBL" id="QMFB01000010">
    <property type="protein sequence ID" value="RAV19901.1"/>
    <property type="molecule type" value="Genomic_DNA"/>
</dbReference>
<sequence>MNWMGNLQQLGRSLMLPTIVIPIAAILLRLGAMPWEVVHLETFGDMLHFAGETIFTYLPYIFAIGVALGLTENNGIAGMSALLGYYLFTQMTQKYIMPQFQLGVSGAIIIGILAALSYHRFRNIQLPEYIQFFGGHRMVPFVMGVVSIIFSLCIIAVGPVLQHAFAGAGAMLLKMGGFGAFLYGVGYRLLVPSGLHHILNNVYWFQLGAFERADGTIVYGDLPRYFAGDPDAGVFMAGLYPIMMFALPAIALAIVQEAREDLKAKVRATFATAALASFLTGITEPIEFAFLFVAPYLFFVHAILSGVAMWIAYALDIRHGFSFSAGAIDFIINEHLATRGLWLIPIGLVYFSVYYVLFRWAIRRFRIPTPGREEGSQLEEWAGDIPYRSPLILQALGGKNNIKTIEACITRLRLTLANDKLMDIAALKHLGAAGVISLGGGNVQVVFGTYSELIREEIVKVTRKDVQTVHFSSPMQGRMIPLDEVPDQIFAKKLVGDGVAFIPDRGELVSPVKGTVALIYPSMHALGLKTEEGLEVLLHIGIDTSHLQGKWFTAYVKEGDLVEPGQLLIKFNLSMIKKNAKSLATPMLITNTGRVRSWSFAPFKTVKKGQASVMSVVLKDEVQAAGGQTHG</sequence>
<evidence type="ECO:0000256" key="3">
    <source>
        <dbReference type="ARBA" id="ARBA00022475"/>
    </source>
</evidence>
<evidence type="ECO:0000256" key="9">
    <source>
        <dbReference type="ARBA" id="ARBA00022989"/>
    </source>
</evidence>
<feature type="active site" description="Phosphocysteine intermediate; for EIIB activity" evidence="11">
    <location>
        <position position="408"/>
    </location>
</feature>
<keyword evidence="5" id="KW-0808">Transferase</keyword>
<evidence type="ECO:0000313" key="17">
    <source>
        <dbReference type="Proteomes" id="UP000250369"/>
    </source>
</evidence>
<evidence type="ECO:0000256" key="11">
    <source>
        <dbReference type="PROSITE-ProRule" id="PRU00421"/>
    </source>
</evidence>
<keyword evidence="8" id="KW-0418">Kinase</keyword>
<dbReference type="Gene3D" id="2.70.70.10">
    <property type="entry name" value="Glucose Permease (Domain IIA)"/>
    <property type="match status" value="1"/>
</dbReference>
<dbReference type="GO" id="GO:0008982">
    <property type="term" value="F:protein-N(PI)-phosphohistidine-sugar phosphotransferase activity"/>
    <property type="evidence" value="ECO:0007669"/>
    <property type="project" value="InterPro"/>
</dbReference>
<dbReference type="PROSITE" id="PS51093">
    <property type="entry name" value="PTS_EIIA_TYPE_1"/>
    <property type="match status" value="1"/>
</dbReference>
<evidence type="ECO:0000256" key="7">
    <source>
        <dbReference type="ARBA" id="ARBA00022692"/>
    </source>
</evidence>
<dbReference type="GO" id="GO:0009401">
    <property type="term" value="P:phosphoenolpyruvate-dependent sugar phosphotransferase system"/>
    <property type="evidence" value="ECO:0007669"/>
    <property type="project" value="UniProtKB-KW"/>
</dbReference>
<proteinExistence type="predicted"/>
<keyword evidence="9 12" id="KW-1133">Transmembrane helix</keyword>
<feature type="transmembrane region" description="Helical" evidence="12">
    <location>
        <begin position="232"/>
        <end position="254"/>
    </location>
</feature>
<feature type="transmembrane region" description="Helical" evidence="12">
    <location>
        <begin position="100"/>
        <end position="118"/>
    </location>
</feature>
<gene>
    <name evidence="16" type="ORF">DQG23_18420</name>
</gene>
<dbReference type="RefSeq" id="WP_113032331.1">
    <property type="nucleotide sequence ID" value="NZ_QMFB01000010.1"/>
</dbReference>
<dbReference type="InterPro" id="IPR013013">
    <property type="entry name" value="PTS_EIIC_1"/>
</dbReference>
<evidence type="ECO:0000256" key="5">
    <source>
        <dbReference type="ARBA" id="ARBA00022679"/>
    </source>
</evidence>
<comment type="subcellular location">
    <subcellularLocation>
        <location evidence="1">Cell membrane</location>
        <topology evidence="1">Multi-pass membrane protein</topology>
    </subcellularLocation>
</comment>
<dbReference type="InterPro" id="IPR001996">
    <property type="entry name" value="PTS_IIB_1"/>
</dbReference>
<dbReference type="OrthoDB" id="9764327at2"/>
<dbReference type="PANTHER" id="PTHR30009:SF20">
    <property type="entry name" value="PTS SYSTEM GLUCOSE-SPECIFIC EIICB COMPONENT-RELATED"/>
    <property type="match status" value="1"/>
</dbReference>
<dbReference type="InterPro" id="IPR018113">
    <property type="entry name" value="PTrfase_EIIB_Cys"/>
</dbReference>
<dbReference type="InterPro" id="IPR036878">
    <property type="entry name" value="Glu_permease_IIB"/>
</dbReference>
<organism evidence="16 17">
    <name type="scientific">Paenibacillus contaminans</name>
    <dbReference type="NCBI Taxonomy" id="450362"/>
    <lineage>
        <taxon>Bacteria</taxon>
        <taxon>Bacillati</taxon>
        <taxon>Bacillota</taxon>
        <taxon>Bacilli</taxon>
        <taxon>Bacillales</taxon>
        <taxon>Paenibacillaceae</taxon>
        <taxon>Paenibacillus</taxon>
    </lineage>
</organism>
<keyword evidence="7 12" id="KW-0812">Transmembrane</keyword>
<keyword evidence="3" id="KW-1003">Cell membrane</keyword>
<evidence type="ECO:0000259" key="15">
    <source>
        <dbReference type="PROSITE" id="PS51103"/>
    </source>
</evidence>
<feature type="domain" description="PTS EIIB type-1" evidence="14">
    <location>
        <begin position="386"/>
        <end position="468"/>
    </location>
</feature>
<feature type="transmembrane region" description="Helical" evidence="12">
    <location>
        <begin position="138"/>
        <end position="157"/>
    </location>
</feature>
<dbReference type="InterPro" id="IPR003352">
    <property type="entry name" value="PTS_EIIC"/>
</dbReference>
<feature type="domain" description="PTS EIIC type-1" evidence="15">
    <location>
        <begin position="1"/>
        <end position="374"/>
    </location>
</feature>
<accession>A0A329MIV7</accession>
<evidence type="ECO:0000256" key="8">
    <source>
        <dbReference type="ARBA" id="ARBA00022777"/>
    </source>
</evidence>
<comment type="caution">
    <text evidence="16">The sequence shown here is derived from an EMBL/GenBank/DDBJ whole genome shotgun (WGS) entry which is preliminary data.</text>
</comment>
<dbReference type="InterPro" id="IPR050429">
    <property type="entry name" value="PTS_Glucose_EIICBA"/>
</dbReference>
<evidence type="ECO:0000256" key="4">
    <source>
        <dbReference type="ARBA" id="ARBA00022597"/>
    </source>
</evidence>
<dbReference type="CDD" id="cd00212">
    <property type="entry name" value="PTS_IIB_glc"/>
    <property type="match status" value="1"/>
</dbReference>
<name>A0A329MIV7_9BACL</name>
<feature type="domain" description="PTS EIIA type-1" evidence="13">
    <location>
        <begin position="487"/>
        <end position="591"/>
    </location>
</feature>
<dbReference type="SUPFAM" id="SSF51261">
    <property type="entry name" value="Duplicated hybrid motif"/>
    <property type="match status" value="1"/>
</dbReference>
<dbReference type="Pfam" id="PF02378">
    <property type="entry name" value="PTS_EIIC"/>
    <property type="match status" value="1"/>
</dbReference>
<dbReference type="GO" id="GO:0005886">
    <property type="term" value="C:plasma membrane"/>
    <property type="evidence" value="ECO:0007669"/>
    <property type="project" value="UniProtKB-SubCell"/>
</dbReference>
<dbReference type="AlphaFoldDB" id="A0A329MIV7"/>
<dbReference type="FunFam" id="2.70.70.10:FF:000001">
    <property type="entry name" value="PTS system glucose-specific IIA component"/>
    <property type="match status" value="1"/>
</dbReference>
<evidence type="ECO:0000313" key="16">
    <source>
        <dbReference type="EMBL" id="RAV19901.1"/>
    </source>
</evidence>
<keyword evidence="17" id="KW-1185">Reference proteome</keyword>
<evidence type="ECO:0000256" key="2">
    <source>
        <dbReference type="ARBA" id="ARBA00022448"/>
    </source>
</evidence>
<feature type="transmembrane region" description="Helical" evidence="12">
    <location>
        <begin position="336"/>
        <end position="357"/>
    </location>
</feature>
<feature type="transmembrane region" description="Helical" evidence="12">
    <location>
        <begin position="14"/>
        <end position="35"/>
    </location>
</feature>
<keyword evidence="6" id="KW-0598">Phosphotransferase system</keyword>
<evidence type="ECO:0000256" key="6">
    <source>
        <dbReference type="ARBA" id="ARBA00022683"/>
    </source>
</evidence>
<dbReference type="NCBIfam" id="TIGR00830">
    <property type="entry name" value="PTBA"/>
    <property type="match status" value="1"/>
</dbReference>
<reference evidence="16 17" key="1">
    <citation type="journal article" date="2009" name="Int. J. Syst. Evol. Microbiol.">
        <title>Paenibacillus contaminans sp. nov., isolated from a contaminated laboratory plate.</title>
        <authorList>
            <person name="Chou J.H."/>
            <person name="Lee J.H."/>
            <person name="Lin M.C."/>
            <person name="Chang P.S."/>
            <person name="Arun A.B."/>
            <person name="Young C.C."/>
            <person name="Chen W.M."/>
        </authorList>
    </citation>
    <scope>NUCLEOTIDE SEQUENCE [LARGE SCALE GENOMIC DNA]</scope>
    <source>
        <strain evidence="16 17">CKOBP-6</strain>
    </source>
</reference>
<dbReference type="Proteomes" id="UP000250369">
    <property type="component" value="Unassembled WGS sequence"/>
</dbReference>
<dbReference type="InterPro" id="IPR011055">
    <property type="entry name" value="Dup_hybrid_motif"/>
</dbReference>
<evidence type="ECO:0000256" key="1">
    <source>
        <dbReference type="ARBA" id="ARBA00004651"/>
    </source>
</evidence>
<protein>
    <submittedName>
        <fullName evidence="16">PTS glucose transporter subunit IIA</fullName>
    </submittedName>
</protein>
<feature type="transmembrane region" description="Helical" evidence="12">
    <location>
        <begin position="266"/>
        <end position="283"/>
    </location>
</feature>
<dbReference type="Gene3D" id="3.30.1360.60">
    <property type="entry name" value="Glucose permease domain IIB"/>
    <property type="match status" value="1"/>
</dbReference>
<dbReference type="NCBIfam" id="TIGR00826">
    <property type="entry name" value="EIIB_glc"/>
    <property type="match status" value="1"/>
</dbReference>
<dbReference type="GO" id="GO:0090563">
    <property type="term" value="F:protein-phosphocysteine-sugar phosphotransferase activity"/>
    <property type="evidence" value="ECO:0007669"/>
    <property type="project" value="TreeGrafter"/>
</dbReference>
<dbReference type="SUPFAM" id="SSF55604">
    <property type="entry name" value="Glucose permease domain IIB"/>
    <property type="match status" value="1"/>
</dbReference>
<evidence type="ECO:0000259" key="14">
    <source>
        <dbReference type="PROSITE" id="PS51098"/>
    </source>
</evidence>
<dbReference type="PROSITE" id="PS51098">
    <property type="entry name" value="PTS_EIIB_TYPE_1"/>
    <property type="match status" value="1"/>
</dbReference>
<evidence type="ECO:0000256" key="12">
    <source>
        <dbReference type="SAM" id="Phobius"/>
    </source>
</evidence>
<keyword evidence="4 16" id="KW-0762">Sugar transport</keyword>
<feature type="transmembrane region" description="Helical" evidence="12">
    <location>
        <begin position="289"/>
        <end position="315"/>
    </location>
</feature>
<keyword evidence="2" id="KW-0813">Transport</keyword>
<dbReference type="PANTHER" id="PTHR30009">
    <property type="entry name" value="CYTOCHROME C-TYPE SYNTHESIS PROTEIN AND PTS TRANSMEMBRANE COMPONENT"/>
    <property type="match status" value="1"/>
</dbReference>
<dbReference type="Pfam" id="PF00367">
    <property type="entry name" value="PTS_EIIB"/>
    <property type="match status" value="1"/>
</dbReference>